<gene>
    <name evidence="2" type="ORF">ANN_22879</name>
</gene>
<evidence type="ECO:0000313" key="3">
    <source>
        <dbReference type="Proteomes" id="UP001148838"/>
    </source>
</evidence>
<protein>
    <submittedName>
        <fullName evidence="2">Uncharacterized protein</fullName>
    </submittedName>
</protein>
<dbReference type="InterPro" id="IPR012674">
    <property type="entry name" value="Calycin"/>
</dbReference>
<accession>A0ABQ8SJN5</accession>
<comment type="caution">
    <text evidence="2">The sequence shown here is derived from an EMBL/GenBank/DDBJ whole genome shotgun (WGS) entry which is preliminary data.</text>
</comment>
<feature type="signal peptide" evidence="1">
    <location>
        <begin position="1"/>
        <end position="40"/>
    </location>
</feature>
<name>A0ABQ8SJN5_PERAM</name>
<evidence type="ECO:0000313" key="2">
    <source>
        <dbReference type="EMBL" id="KAJ4434322.1"/>
    </source>
</evidence>
<evidence type="ECO:0000256" key="1">
    <source>
        <dbReference type="SAM" id="SignalP"/>
    </source>
</evidence>
<dbReference type="SUPFAM" id="SSF50814">
    <property type="entry name" value="Lipocalins"/>
    <property type="match status" value="1"/>
</dbReference>
<dbReference type="Proteomes" id="UP001148838">
    <property type="component" value="Unassembled WGS sequence"/>
</dbReference>
<keyword evidence="3" id="KW-1185">Reference proteome</keyword>
<sequence length="217" mass="23680">MAGLCEGGNEPPGSLKAINTMKGFLSTMVLVCLAVRLVMAGPQCDLGKQIVDKVDDRFINGPWMFKYSRPKNFSQEVGRCWKDNYVLGSNGIAQKIINYTSQKTGETVTVTASAQLVGDHTMNITLLQFPPELGWISGIFDILAWDEDKGYSIIGACRTMLKNELTGFSRTTQLEVSGVARKALALQEGSTRRLRSWLPPPVSRNKISLAGALGPIV</sequence>
<dbReference type="EMBL" id="JAJSOF020000025">
    <property type="protein sequence ID" value="KAJ4434322.1"/>
    <property type="molecule type" value="Genomic_DNA"/>
</dbReference>
<proteinExistence type="predicted"/>
<reference evidence="2 3" key="1">
    <citation type="journal article" date="2022" name="Allergy">
        <title>Genome assembly and annotation of Periplaneta americana reveal a comprehensive cockroach allergen profile.</title>
        <authorList>
            <person name="Wang L."/>
            <person name="Xiong Q."/>
            <person name="Saelim N."/>
            <person name="Wang L."/>
            <person name="Nong W."/>
            <person name="Wan A.T."/>
            <person name="Shi M."/>
            <person name="Liu X."/>
            <person name="Cao Q."/>
            <person name="Hui J.H.L."/>
            <person name="Sookrung N."/>
            <person name="Leung T.F."/>
            <person name="Tungtrongchitr A."/>
            <person name="Tsui S.K.W."/>
        </authorList>
    </citation>
    <scope>NUCLEOTIDE SEQUENCE [LARGE SCALE GENOMIC DNA]</scope>
    <source>
        <strain evidence="2">PWHHKU_190912</strain>
    </source>
</reference>
<dbReference type="Gene3D" id="2.40.128.20">
    <property type="match status" value="1"/>
</dbReference>
<keyword evidence="1" id="KW-0732">Signal</keyword>
<feature type="chain" id="PRO_5045868414" evidence="1">
    <location>
        <begin position="41"/>
        <end position="217"/>
    </location>
</feature>
<organism evidence="2 3">
    <name type="scientific">Periplaneta americana</name>
    <name type="common">American cockroach</name>
    <name type="synonym">Blatta americana</name>
    <dbReference type="NCBI Taxonomy" id="6978"/>
    <lineage>
        <taxon>Eukaryota</taxon>
        <taxon>Metazoa</taxon>
        <taxon>Ecdysozoa</taxon>
        <taxon>Arthropoda</taxon>
        <taxon>Hexapoda</taxon>
        <taxon>Insecta</taxon>
        <taxon>Pterygota</taxon>
        <taxon>Neoptera</taxon>
        <taxon>Polyneoptera</taxon>
        <taxon>Dictyoptera</taxon>
        <taxon>Blattodea</taxon>
        <taxon>Blattoidea</taxon>
        <taxon>Blattidae</taxon>
        <taxon>Blattinae</taxon>
        <taxon>Periplaneta</taxon>
    </lineage>
</organism>